<dbReference type="SUPFAM" id="SSF82171">
    <property type="entry name" value="DPP6 N-terminal domain-like"/>
    <property type="match status" value="1"/>
</dbReference>
<dbReference type="InterPro" id="IPR011042">
    <property type="entry name" value="6-blade_b-propeller_TolB-like"/>
</dbReference>
<protein>
    <submittedName>
        <fullName evidence="2">Atxe2 family lasso peptide isopeptidase</fullName>
    </submittedName>
</protein>
<dbReference type="RefSeq" id="WP_380798775.1">
    <property type="nucleotide sequence ID" value="NZ_JBHRVU010000005.1"/>
</dbReference>
<dbReference type="Gene3D" id="3.40.50.1820">
    <property type="entry name" value="alpha/beta hydrolase"/>
    <property type="match status" value="1"/>
</dbReference>
<sequence length="680" mass="74427">MTGLLLALAASAITPPAQPSCTDVPQGGVSAVGTRLMTSDDLARLRDIGEPTYAQSTVGLSVSPDGRQVAFQIRQADPISNSYCLSLMVMATDGHGEARIVDRGGELILRHDPQWGLGPYPSGNAKAIKAEWSPDGRSLAFLKQVNGQVQAWVADASGGGSRAVATGPSNVVAVKWADNAPFLDVTFEDLTALKLADAEEARQGYHLDDRFAPVTRDRPFFRAPLPLRNEAVPISQFPTSFFTRSQVGGSAPTPRPHWLALDIDDHGADVSIAELARKAGIGRNCPGNACNGRILAAWQAADRQSLLFLRRVGRANGDMALYQWRIDKGEVIERFKTAGLLLGCEPAQDMLVCAQEEAKRPRRIIRLNPQTGATHLVFDPNPEFKQFRLGPVRRLFWSNDRGIETYGDLVLPPETRKGDKPPLIVATYRSRGFLRGGTGDEYPIQPLAARGYAVLSFDEPRDVASFAKTSSRAEYGAINRKDWANRRSIQSSLEAGIATVERLGLSDPKRRAITGLSEGASILWFSLINSNLFAAASVSSCCEEPISSMALLGEGGANYFQAAGYPLLSDNDQPFWANMSVSRNAAKLNTPVLLNLADGEYLHSLVSIRALRFFGQPVDAYVFPDEQHIKWQAAHRLAVYERNIAWFDFWLKGIVPRDAETAKRWTMLRDRKPTAENKAS</sequence>
<keyword evidence="3" id="KW-1185">Reference proteome</keyword>
<feature type="domain" description="Peptidase S9 prolyl oligopeptidase catalytic" evidence="1">
    <location>
        <begin position="500"/>
        <end position="652"/>
    </location>
</feature>
<dbReference type="Pfam" id="PF00326">
    <property type="entry name" value="Peptidase_S9"/>
    <property type="match status" value="1"/>
</dbReference>
<evidence type="ECO:0000313" key="3">
    <source>
        <dbReference type="Proteomes" id="UP001595681"/>
    </source>
</evidence>
<dbReference type="EMBL" id="JBHRVU010000005">
    <property type="protein sequence ID" value="MFC3443878.1"/>
    <property type="molecule type" value="Genomic_DNA"/>
</dbReference>
<dbReference type="InterPro" id="IPR029058">
    <property type="entry name" value="AB_hydrolase_fold"/>
</dbReference>
<organism evidence="2 3">
    <name type="scientific">Sphingobium rhizovicinum</name>
    <dbReference type="NCBI Taxonomy" id="432308"/>
    <lineage>
        <taxon>Bacteria</taxon>
        <taxon>Pseudomonadati</taxon>
        <taxon>Pseudomonadota</taxon>
        <taxon>Alphaproteobacteria</taxon>
        <taxon>Sphingomonadales</taxon>
        <taxon>Sphingomonadaceae</taxon>
        <taxon>Sphingobium</taxon>
    </lineage>
</organism>
<accession>A0ABV7NMB4</accession>
<evidence type="ECO:0000313" key="2">
    <source>
        <dbReference type="EMBL" id="MFC3443878.1"/>
    </source>
</evidence>
<name>A0ABV7NMB4_9SPHN</name>
<dbReference type="Proteomes" id="UP001595681">
    <property type="component" value="Unassembled WGS sequence"/>
</dbReference>
<dbReference type="SUPFAM" id="SSF53474">
    <property type="entry name" value="alpha/beta-Hydrolases"/>
    <property type="match status" value="1"/>
</dbReference>
<dbReference type="InterPro" id="IPR053536">
    <property type="entry name" value="Lasso_peptide_isopeptidase"/>
</dbReference>
<proteinExistence type="predicted"/>
<evidence type="ECO:0000259" key="1">
    <source>
        <dbReference type="Pfam" id="PF00326"/>
    </source>
</evidence>
<dbReference type="NCBIfam" id="NF033523">
    <property type="entry name" value="lasso_peptidase"/>
    <property type="match status" value="1"/>
</dbReference>
<reference evidence="3" key="1">
    <citation type="journal article" date="2019" name="Int. J. Syst. Evol. Microbiol.">
        <title>The Global Catalogue of Microorganisms (GCM) 10K type strain sequencing project: providing services to taxonomists for standard genome sequencing and annotation.</title>
        <authorList>
            <consortium name="The Broad Institute Genomics Platform"/>
            <consortium name="The Broad Institute Genome Sequencing Center for Infectious Disease"/>
            <person name="Wu L."/>
            <person name="Ma J."/>
        </authorList>
    </citation>
    <scope>NUCLEOTIDE SEQUENCE [LARGE SCALE GENOMIC DNA]</scope>
    <source>
        <strain evidence="3">CCM 7491</strain>
    </source>
</reference>
<dbReference type="Gene3D" id="2.120.10.30">
    <property type="entry name" value="TolB, C-terminal domain"/>
    <property type="match status" value="1"/>
</dbReference>
<gene>
    <name evidence="2" type="ORF">ACFOKF_22265</name>
</gene>
<comment type="caution">
    <text evidence="2">The sequence shown here is derived from an EMBL/GenBank/DDBJ whole genome shotgun (WGS) entry which is preliminary data.</text>
</comment>
<dbReference type="InterPro" id="IPR001375">
    <property type="entry name" value="Peptidase_S9_cat"/>
</dbReference>